<dbReference type="PROSITE" id="PS50920">
    <property type="entry name" value="SOLCAR"/>
    <property type="match status" value="3"/>
</dbReference>
<dbReference type="OMA" id="QFMMYEL"/>
<dbReference type="AlphaFoldDB" id="A0A084WNE8"/>
<feature type="repeat" description="Solcar" evidence="9">
    <location>
        <begin position="217"/>
        <end position="308"/>
    </location>
</feature>
<dbReference type="STRING" id="74873.A0A084WNE8"/>
<reference evidence="13" key="2">
    <citation type="submission" date="2020-05" db="UniProtKB">
        <authorList>
            <consortium name="EnsemblMetazoa"/>
        </authorList>
    </citation>
    <scope>IDENTIFICATION</scope>
</reference>
<dbReference type="GO" id="GO:0015228">
    <property type="term" value="F:coenzyme A transmembrane transporter activity"/>
    <property type="evidence" value="ECO:0007669"/>
    <property type="project" value="TreeGrafter"/>
</dbReference>
<proteinExistence type="inferred from homology"/>
<evidence type="ECO:0000256" key="6">
    <source>
        <dbReference type="ARBA" id="ARBA00022989"/>
    </source>
</evidence>
<dbReference type="PANTHER" id="PTHR45939">
    <property type="entry name" value="PEROXISOMAL MEMBRANE PROTEIN PMP34-RELATED"/>
    <property type="match status" value="1"/>
</dbReference>
<keyword evidence="5" id="KW-0677">Repeat</keyword>
<dbReference type="VEuPathDB" id="VectorBase:ASIC019835"/>
<feature type="repeat" description="Solcar" evidence="9">
    <location>
        <begin position="106"/>
        <end position="208"/>
    </location>
</feature>
<dbReference type="InterPro" id="IPR052217">
    <property type="entry name" value="Mito/Peroxisomal_Carrier"/>
</dbReference>
<dbReference type="GO" id="GO:0015217">
    <property type="term" value="F:ADP transmembrane transporter activity"/>
    <property type="evidence" value="ECO:0007669"/>
    <property type="project" value="TreeGrafter"/>
</dbReference>
<dbReference type="InterPro" id="IPR018108">
    <property type="entry name" value="MCP_transmembrane"/>
</dbReference>
<keyword evidence="4 9" id="KW-0812">Transmembrane</keyword>
<dbReference type="SUPFAM" id="SSF103506">
    <property type="entry name" value="Mitochondrial carrier"/>
    <property type="match status" value="1"/>
</dbReference>
<keyword evidence="8" id="KW-0576">Peroxisome</keyword>
<evidence type="ECO:0000256" key="5">
    <source>
        <dbReference type="ARBA" id="ARBA00022737"/>
    </source>
</evidence>
<name>A0A084WNE8_ANOSI</name>
<sequence>MSQSKLKQVFSYQSWVHAVSGSAGSVIAMSAFYPLDTVRSRLQLEEPERRKALSTWRVLKNLIDEEGFDTLYRGLVPVLESLCISNFVYFYTFHSLKALRGSGSGQSALGDLLLGSLAGVVNVLSTTPFWVVNTRLKMKGLEQQRRGDASMVGNGHHSSIRYNGLLDGLQYIARTEGIRGLWAGAIPSLMLVINPAIQFMVYESLKRRLTEGTTKSPSAITFFGIGAIAKMIATVLTYPLQLVQTKLRHGNADKSLNLPPDVDTVQMLLIILKRQGVTGLYRGLEAKLLQTVLTAALMFMTYEKIARFVTSLLLSKGANGGRH</sequence>
<dbReference type="GO" id="GO:0015230">
    <property type="term" value="F:FAD transmembrane transporter activity"/>
    <property type="evidence" value="ECO:0007669"/>
    <property type="project" value="TreeGrafter"/>
</dbReference>
<feature type="transmembrane region" description="Helical" evidence="11">
    <location>
        <begin position="15"/>
        <end position="35"/>
    </location>
</feature>
<dbReference type="GO" id="GO:0005347">
    <property type="term" value="F:ATP transmembrane transporter activity"/>
    <property type="evidence" value="ECO:0007669"/>
    <property type="project" value="TreeGrafter"/>
</dbReference>
<dbReference type="Gene3D" id="1.50.40.10">
    <property type="entry name" value="Mitochondrial carrier domain"/>
    <property type="match status" value="1"/>
</dbReference>
<dbReference type="GO" id="GO:0051724">
    <property type="term" value="F:NAD transmembrane transporter activity"/>
    <property type="evidence" value="ECO:0007669"/>
    <property type="project" value="TreeGrafter"/>
</dbReference>
<evidence type="ECO:0000256" key="7">
    <source>
        <dbReference type="ARBA" id="ARBA00023136"/>
    </source>
</evidence>
<dbReference type="Proteomes" id="UP000030765">
    <property type="component" value="Unassembled WGS sequence"/>
</dbReference>
<comment type="similarity">
    <text evidence="2 10">Belongs to the mitochondrial carrier (TC 2.A.29) family.</text>
</comment>
<dbReference type="InterPro" id="IPR023395">
    <property type="entry name" value="MCP_dom_sf"/>
</dbReference>
<organism evidence="13 14">
    <name type="scientific">Anopheles sinensis</name>
    <name type="common">Mosquito</name>
    <dbReference type="NCBI Taxonomy" id="74873"/>
    <lineage>
        <taxon>Eukaryota</taxon>
        <taxon>Metazoa</taxon>
        <taxon>Ecdysozoa</taxon>
        <taxon>Arthropoda</taxon>
        <taxon>Hexapoda</taxon>
        <taxon>Insecta</taxon>
        <taxon>Pterygota</taxon>
        <taxon>Neoptera</taxon>
        <taxon>Endopterygota</taxon>
        <taxon>Diptera</taxon>
        <taxon>Nematocera</taxon>
        <taxon>Culicoidea</taxon>
        <taxon>Culicidae</taxon>
        <taxon>Anophelinae</taxon>
        <taxon>Anopheles</taxon>
    </lineage>
</organism>
<evidence type="ECO:0000256" key="8">
    <source>
        <dbReference type="ARBA" id="ARBA00023140"/>
    </source>
</evidence>
<evidence type="ECO:0000313" key="13">
    <source>
        <dbReference type="EnsemblMetazoa" id="ASIC019835-PA"/>
    </source>
</evidence>
<comment type="subcellular location">
    <subcellularLocation>
        <location evidence="1">Peroxisome membrane</location>
        <topology evidence="1">Multi-pass membrane protein</topology>
    </subcellularLocation>
</comment>
<dbReference type="EMBL" id="KE525352">
    <property type="protein sequence ID" value="KFB51742.1"/>
    <property type="molecule type" value="Genomic_DNA"/>
</dbReference>
<feature type="repeat" description="Solcar" evidence="9">
    <location>
        <begin position="12"/>
        <end position="99"/>
    </location>
</feature>
<dbReference type="PANTHER" id="PTHR45939:SF5">
    <property type="entry name" value="PEROXISOMAL MEMBRANE PROTEIN PMP34"/>
    <property type="match status" value="1"/>
</dbReference>
<dbReference type="GO" id="GO:0005778">
    <property type="term" value="C:peroxisomal membrane"/>
    <property type="evidence" value="ECO:0007669"/>
    <property type="project" value="UniProtKB-SubCell"/>
</dbReference>
<evidence type="ECO:0000256" key="1">
    <source>
        <dbReference type="ARBA" id="ARBA00004585"/>
    </source>
</evidence>
<evidence type="ECO:0000313" key="12">
    <source>
        <dbReference type="EMBL" id="KFB51742.1"/>
    </source>
</evidence>
<dbReference type="EnsemblMetazoa" id="ASIC019835-RA">
    <property type="protein sequence ID" value="ASIC019835-PA"/>
    <property type="gene ID" value="ASIC019835"/>
</dbReference>
<dbReference type="FunFam" id="1.50.40.10:FF:000129">
    <property type="entry name" value="Peroxisomal membrane protein"/>
    <property type="match status" value="1"/>
</dbReference>
<reference evidence="12 14" key="1">
    <citation type="journal article" date="2014" name="BMC Genomics">
        <title>Genome sequence of Anopheles sinensis provides insight into genetics basis of mosquito competence for malaria parasites.</title>
        <authorList>
            <person name="Zhou D."/>
            <person name="Zhang D."/>
            <person name="Ding G."/>
            <person name="Shi L."/>
            <person name="Hou Q."/>
            <person name="Ye Y."/>
            <person name="Xu Y."/>
            <person name="Zhou H."/>
            <person name="Xiong C."/>
            <person name="Li S."/>
            <person name="Yu J."/>
            <person name="Hong S."/>
            <person name="Yu X."/>
            <person name="Zou P."/>
            <person name="Chen C."/>
            <person name="Chang X."/>
            <person name="Wang W."/>
            <person name="Lv Y."/>
            <person name="Sun Y."/>
            <person name="Ma L."/>
            <person name="Shen B."/>
            <person name="Zhu C."/>
        </authorList>
    </citation>
    <scope>NUCLEOTIDE SEQUENCE [LARGE SCALE GENOMIC DNA]</scope>
</reference>
<feature type="transmembrane region" description="Helical" evidence="11">
    <location>
        <begin position="112"/>
        <end position="132"/>
    </location>
</feature>
<keyword evidence="6 11" id="KW-1133">Transmembrane helix</keyword>
<feature type="transmembrane region" description="Helical" evidence="11">
    <location>
        <begin position="180"/>
        <end position="200"/>
    </location>
</feature>
<keyword evidence="7 9" id="KW-0472">Membrane</keyword>
<dbReference type="GO" id="GO:0044610">
    <property type="term" value="F:FMN transmembrane transporter activity"/>
    <property type="evidence" value="ECO:0007669"/>
    <property type="project" value="TreeGrafter"/>
</dbReference>
<feature type="transmembrane region" description="Helical" evidence="11">
    <location>
        <begin position="220"/>
        <end position="240"/>
    </location>
</feature>
<dbReference type="EMBL" id="ATLV01024593">
    <property type="status" value="NOT_ANNOTATED_CDS"/>
    <property type="molecule type" value="Genomic_DNA"/>
</dbReference>
<feature type="transmembrane region" description="Helical" evidence="11">
    <location>
        <begin position="70"/>
        <end position="92"/>
    </location>
</feature>
<evidence type="ECO:0000256" key="3">
    <source>
        <dbReference type="ARBA" id="ARBA00022448"/>
    </source>
</evidence>
<evidence type="ECO:0000256" key="2">
    <source>
        <dbReference type="ARBA" id="ARBA00006375"/>
    </source>
</evidence>
<evidence type="ECO:0000256" key="4">
    <source>
        <dbReference type="ARBA" id="ARBA00022692"/>
    </source>
</evidence>
<accession>A0A084WNE8</accession>
<keyword evidence="14" id="KW-1185">Reference proteome</keyword>
<gene>
    <name evidence="12" type="ORF">ZHAS_00019835</name>
</gene>
<dbReference type="VEuPathDB" id="VectorBase:ASIS010569"/>
<keyword evidence="3 10" id="KW-0813">Transport</keyword>
<evidence type="ECO:0000256" key="10">
    <source>
        <dbReference type="RuleBase" id="RU000488"/>
    </source>
</evidence>
<dbReference type="GO" id="GO:0080122">
    <property type="term" value="F:AMP transmembrane transporter activity"/>
    <property type="evidence" value="ECO:0007669"/>
    <property type="project" value="TreeGrafter"/>
</dbReference>
<dbReference type="Pfam" id="PF00153">
    <property type="entry name" value="Mito_carr"/>
    <property type="match status" value="3"/>
</dbReference>
<protein>
    <submittedName>
        <fullName evidence="12">AGAP007520-PA-like protein</fullName>
    </submittedName>
</protein>
<evidence type="ECO:0000256" key="9">
    <source>
        <dbReference type="PROSITE-ProRule" id="PRU00282"/>
    </source>
</evidence>
<evidence type="ECO:0000313" key="14">
    <source>
        <dbReference type="Proteomes" id="UP000030765"/>
    </source>
</evidence>
<evidence type="ECO:0000256" key="11">
    <source>
        <dbReference type="SAM" id="Phobius"/>
    </source>
</evidence>
<dbReference type="OrthoDB" id="10266426at2759"/>